<evidence type="ECO:0000313" key="3">
    <source>
        <dbReference type="Proteomes" id="UP000314294"/>
    </source>
</evidence>
<dbReference type="EMBL" id="SRLO01001017">
    <property type="protein sequence ID" value="TNN42730.1"/>
    <property type="molecule type" value="Genomic_DNA"/>
</dbReference>
<sequence length="182" mass="19557">MKTASSCREEEKEEEEEKHALRTHEWMFLNLHFYKDRPGLVSDQLLLDSSLKFLSGSGREKLSFCFKVLPLSLSAFLLRAPGADMGFIMVLTAELLARPPALWGELSRNESSFSGSAVEKGTSTPAPSSAPSLSAPFLPGVKGVSSKPPPSTVSSSSGSSGSLRDFLGLGRLMSRLFSASLS</sequence>
<protein>
    <submittedName>
        <fullName evidence="2">Uncharacterized protein</fullName>
    </submittedName>
</protein>
<keyword evidence="3" id="KW-1185">Reference proteome</keyword>
<accession>A0A4Z2FPD6</accession>
<organism evidence="2 3">
    <name type="scientific">Liparis tanakae</name>
    <name type="common">Tanaka's snailfish</name>
    <dbReference type="NCBI Taxonomy" id="230148"/>
    <lineage>
        <taxon>Eukaryota</taxon>
        <taxon>Metazoa</taxon>
        <taxon>Chordata</taxon>
        <taxon>Craniata</taxon>
        <taxon>Vertebrata</taxon>
        <taxon>Euteleostomi</taxon>
        <taxon>Actinopterygii</taxon>
        <taxon>Neopterygii</taxon>
        <taxon>Teleostei</taxon>
        <taxon>Neoteleostei</taxon>
        <taxon>Acanthomorphata</taxon>
        <taxon>Eupercaria</taxon>
        <taxon>Perciformes</taxon>
        <taxon>Cottioidei</taxon>
        <taxon>Cottales</taxon>
        <taxon>Liparidae</taxon>
        <taxon>Liparis</taxon>
    </lineage>
</organism>
<gene>
    <name evidence="2" type="ORF">EYF80_047090</name>
</gene>
<evidence type="ECO:0000313" key="2">
    <source>
        <dbReference type="EMBL" id="TNN42730.1"/>
    </source>
</evidence>
<proteinExistence type="predicted"/>
<dbReference type="AlphaFoldDB" id="A0A4Z2FPD6"/>
<feature type="compositionally biased region" description="Low complexity" evidence="1">
    <location>
        <begin position="122"/>
        <end position="162"/>
    </location>
</feature>
<reference evidence="2 3" key="1">
    <citation type="submission" date="2019-03" db="EMBL/GenBank/DDBJ databases">
        <title>First draft genome of Liparis tanakae, snailfish: a comprehensive survey of snailfish specific genes.</title>
        <authorList>
            <person name="Kim W."/>
            <person name="Song I."/>
            <person name="Jeong J.-H."/>
            <person name="Kim D."/>
            <person name="Kim S."/>
            <person name="Ryu S."/>
            <person name="Song J.Y."/>
            <person name="Lee S.K."/>
        </authorList>
    </citation>
    <scope>NUCLEOTIDE SEQUENCE [LARGE SCALE GENOMIC DNA]</scope>
    <source>
        <tissue evidence="2">Muscle</tissue>
    </source>
</reference>
<feature type="region of interest" description="Disordered" evidence="1">
    <location>
        <begin position="114"/>
        <end position="163"/>
    </location>
</feature>
<dbReference type="Proteomes" id="UP000314294">
    <property type="component" value="Unassembled WGS sequence"/>
</dbReference>
<comment type="caution">
    <text evidence="2">The sequence shown here is derived from an EMBL/GenBank/DDBJ whole genome shotgun (WGS) entry which is preliminary data.</text>
</comment>
<name>A0A4Z2FPD6_9TELE</name>
<evidence type="ECO:0000256" key="1">
    <source>
        <dbReference type="SAM" id="MobiDB-lite"/>
    </source>
</evidence>